<feature type="region of interest" description="Disordered" evidence="1">
    <location>
        <begin position="189"/>
        <end position="211"/>
    </location>
</feature>
<evidence type="ECO:0000256" key="1">
    <source>
        <dbReference type="SAM" id="MobiDB-lite"/>
    </source>
</evidence>
<reference evidence="2" key="2">
    <citation type="submission" date="2023-05" db="EMBL/GenBank/DDBJ databases">
        <authorList>
            <consortium name="Lawrence Berkeley National Laboratory"/>
            <person name="Steindorff A."/>
            <person name="Hensen N."/>
            <person name="Bonometti L."/>
            <person name="Westerberg I."/>
            <person name="Brannstrom I.O."/>
            <person name="Guillou S."/>
            <person name="Cros-Aarteil S."/>
            <person name="Calhoun S."/>
            <person name="Haridas S."/>
            <person name="Kuo A."/>
            <person name="Mondo S."/>
            <person name="Pangilinan J."/>
            <person name="Riley R."/>
            <person name="Labutti K."/>
            <person name="Andreopoulos B."/>
            <person name="Lipzen A."/>
            <person name="Chen C."/>
            <person name="Yanf M."/>
            <person name="Daum C."/>
            <person name="Ng V."/>
            <person name="Clum A."/>
            <person name="Ohm R."/>
            <person name="Martin F."/>
            <person name="Silar P."/>
            <person name="Natvig D."/>
            <person name="Lalanne C."/>
            <person name="Gautier V."/>
            <person name="Ament-Velasquez S.L."/>
            <person name="Kruys A."/>
            <person name="Hutchinson M.I."/>
            <person name="Powell A.J."/>
            <person name="Barry K."/>
            <person name="Miller A.N."/>
            <person name="Grigoriev I.V."/>
            <person name="Debuchy R."/>
            <person name="Gladieux P."/>
            <person name="Thoren M.H."/>
            <person name="Johannesson H."/>
        </authorList>
    </citation>
    <scope>NUCLEOTIDE SEQUENCE</scope>
    <source>
        <strain evidence="2">PSN309</strain>
    </source>
</reference>
<protein>
    <submittedName>
        <fullName evidence="2">Uncharacterized protein</fullName>
    </submittedName>
</protein>
<accession>A0AAN7AEZ1</accession>
<sequence length="323" mass="35788">MNTVGAFIRTHSNTIAAVSALAAVASYLATRTLTRTSRRVPLACLPESSAVKNFVQNSGERIDQDAFGLEGHSRLLSPWAPSNHIMSEPVHPTLWLPTFVALQIDVPLSVLHNYRLQHPHDSKQDDDTLHLAQKLLAAFLDARASDPEAFFLDKNVPPLQFTPGHRLFGKDRARPAGAFLLNAWSSSGRKPVQPAANLPDSAPTPVSEFPSNQSALSAAEDAAGAVMYWTCAKSVTDPVDTAASYGLPWRIINGGFQEFIVERVSEDRVRLTYVTVEVSNLHPRGKAERDFKKLPWLLYELHVLYAQWLLYNTVRRLASSSRR</sequence>
<proteinExistence type="predicted"/>
<evidence type="ECO:0000313" key="3">
    <source>
        <dbReference type="Proteomes" id="UP001302126"/>
    </source>
</evidence>
<dbReference type="AlphaFoldDB" id="A0AAN7AEZ1"/>
<reference evidence="2" key="1">
    <citation type="journal article" date="2023" name="Mol. Phylogenet. Evol.">
        <title>Genome-scale phylogeny and comparative genomics of the fungal order Sordariales.</title>
        <authorList>
            <person name="Hensen N."/>
            <person name="Bonometti L."/>
            <person name="Westerberg I."/>
            <person name="Brannstrom I.O."/>
            <person name="Guillou S."/>
            <person name="Cros-Aarteil S."/>
            <person name="Calhoun S."/>
            <person name="Haridas S."/>
            <person name="Kuo A."/>
            <person name="Mondo S."/>
            <person name="Pangilinan J."/>
            <person name="Riley R."/>
            <person name="LaButti K."/>
            <person name="Andreopoulos B."/>
            <person name="Lipzen A."/>
            <person name="Chen C."/>
            <person name="Yan M."/>
            <person name="Daum C."/>
            <person name="Ng V."/>
            <person name="Clum A."/>
            <person name="Steindorff A."/>
            <person name="Ohm R.A."/>
            <person name="Martin F."/>
            <person name="Silar P."/>
            <person name="Natvig D.O."/>
            <person name="Lalanne C."/>
            <person name="Gautier V."/>
            <person name="Ament-Velasquez S.L."/>
            <person name="Kruys A."/>
            <person name="Hutchinson M.I."/>
            <person name="Powell A.J."/>
            <person name="Barry K."/>
            <person name="Miller A.N."/>
            <person name="Grigoriev I.V."/>
            <person name="Debuchy R."/>
            <person name="Gladieux P."/>
            <person name="Hiltunen Thoren M."/>
            <person name="Johannesson H."/>
        </authorList>
    </citation>
    <scope>NUCLEOTIDE SEQUENCE</scope>
    <source>
        <strain evidence="2">PSN309</strain>
    </source>
</reference>
<keyword evidence="3" id="KW-1185">Reference proteome</keyword>
<evidence type="ECO:0000313" key="2">
    <source>
        <dbReference type="EMBL" id="KAK4183427.1"/>
    </source>
</evidence>
<dbReference type="Proteomes" id="UP001302126">
    <property type="component" value="Unassembled WGS sequence"/>
</dbReference>
<dbReference type="EMBL" id="MU864549">
    <property type="protein sequence ID" value="KAK4183427.1"/>
    <property type="molecule type" value="Genomic_DNA"/>
</dbReference>
<comment type="caution">
    <text evidence="2">The sequence shown here is derived from an EMBL/GenBank/DDBJ whole genome shotgun (WGS) entry which is preliminary data.</text>
</comment>
<organism evidence="2 3">
    <name type="scientific">Podospora australis</name>
    <dbReference type="NCBI Taxonomy" id="1536484"/>
    <lineage>
        <taxon>Eukaryota</taxon>
        <taxon>Fungi</taxon>
        <taxon>Dikarya</taxon>
        <taxon>Ascomycota</taxon>
        <taxon>Pezizomycotina</taxon>
        <taxon>Sordariomycetes</taxon>
        <taxon>Sordariomycetidae</taxon>
        <taxon>Sordariales</taxon>
        <taxon>Podosporaceae</taxon>
        <taxon>Podospora</taxon>
    </lineage>
</organism>
<gene>
    <name evidence="2" type="ORF">QBC35DRAFT_478168</name>
</gene>
<name>A0AAN7AEZ1_9PEZI</name>